<dbReference type="Pfam" id="PF15644">
    <property type="entry name" value="Gln_amidase"/>
    <property type="match status" value="1"/>
</dbReference>
<dbReference type="InterPro" id="IPR028908">
    <property type="entry name" value="Tox-PL_dom"/>
</dbReference>
<evidence type="ECO:0000313" key="6">
    <source>
        <dbReference type="Proteomes" id="UP000009026"/>
    </source>
</evidence>
<dbReference type="eggNOG" id="COG3209">
    <property type="taxonomic scope" value="Bacteria"/>
</dbReference>
<dbReference type="Pfam" id="PF25023">
    <property type="entry name" value="TEN_YD-shell"/>
    <property type="match status" value="1"/>
</dbReference>
<feature type="domain" description="Tox-PL" evidence="3">
    <location>
        <begin position="2285"/>
        <end position="2376"/>
    </location>
</feature>
<dbReference type="STRING" id="1297742.A176_005183"/>
<evidence type="ECO:0000259" key="3">
    <source>
        <dbReference type="Pfam" id="PF15644"/>
    </source>
</evidence>
<name>A0A0H4WXY6_9BACT</name>
<proteinExistence type="predicted"/>
<dbReference type="InterPro" id="IPR050708">
    <property type="entry name" value="T6SS_VgrG/RHS"/>
</dbReference>
<feature type="compositionally biased region" description="Gly residues" evidence="2">
    <location>
        <begin position="2068"/>
        <end position="2090"/>
    </location>
</feature>
<evidence type="ECO:0000256" key="1">
    <source>
        <dbReference type="ARBA" id="ARBA00022737"/>
    </source>
</evidence>
<dbReference type="PANTHER" id="PTHR32305">
    <property type="match status" value="1"/>
</dbReference>
<dbReference type="SUPFAM" id="SSF69318">
    <property type="entry name" value="Integrin alpha N-terminal domain"/>
    <property type="match status" value="1"/>
</dbReference>
<gene>
    <name evidence="5" type="ORF">A176_005183</name>
</gene>
<dbReference type="KEGG" id="mym:A176_005183"/>
<feature type="region of interest" description="Disordered" evidence="2">
    <location>
        <begin position="355"/>
        <end position="381"/>
    </location>
</feature>
<evidence type="ECO:0000256" key="2">
    <source>
        <dbReference type="SAM" id="MobiDB-lite"/>
    </source>
</evidence>
<evidence type="ECO:0000313" key="5">
    <source>
        <dbReference type="EMBL" id="AKQ68271.1"/>
    </source>
</evidence>
<protein>
    <submittedName>
        <fullName evidence="5">Uncharacterized protein</fullName>
    </submittedName>
</protein>
<dbReference type="OrthoDB" id="5475817at2"/>
<dbReference type="Proteomes" id="UP000009026">
    <property type="component" value="Chromosome"/>
</dbReference>
<dbReference type="PANTHER" id="PTHR32305:SF15">
    <property type="entry name" value="PROTEIN RHSA-RELATED"/>
    <property type="match status" value="1"/>
</dbReference>
<sequence length="2397" mass="257266">MKPMSSSPWLGLAMGLVLGLWSSPGVAQLAPTGGHYGGRASDTGTSPGAVNASGGYSASIPLELPTSRGGLPVPISINSGTRGVGAVGLGWDIPLSYIRRDMTFAHRKPQVGSSTNIAPAGREQVTLFLQGQVMDLVPRQVSAGSPQAVHWVPRYNAPDLLLQEQGGTWVMHDGDGRTWTFTAMSGLEGTNLWLLTSITGPDNTAVNLTYDISHTPVPGGSLGLTIDLRQLLYNKHPSAPCFKNEVTLHYGPLGPPLSLSLLGDHVLTRARTLNTLDVSSRATCASATETLRTYAFTYGIDADTQQPRLSSVTMRGRQGTPEQAIPLPIASYTYGSATTGGRLTYAKTASIPMPTSADATRLSSTGRDDTFSPPGSEIGATTRQSLTDVTGDGLPDLVNTQGGKLWVSLNRPNATGATTLGTLNAQLQDSTFTSGPFESRAATAVRFPNDIGTTSKDRVWRQAMDVNGDGRIDLVDAAETPGRWVIYLNTPGTGPSGVKWVRRSYSTAAVSTLLTHLGHTLPGGRLPLSSRFSGRDRTVRQCWRWNDQTLQWSPHTGSSCGPVPLGTVMSADPEKTFTEWEVTDINGDGFPDLVLNSSPVETVVPVPEYAGSFGGQVVYGDVAFRVRPRDDSGNEVLAVYNLRGLFIDEGTDPFSSPVTLKKSACGVALWATNNDSQRVLCDLKDVNGDGLLDRVEGATVTLGTGSGFSSATLTLPAPGYLSVQENAQARTCREPNPAPPSTTPYASRMSTGLRDLTGDGIPDYVSNATAPWTVAVGTGVGFAPPVSIEVAGSSFTLSSQTERCDGLTSLTVGGLYDLNGDGKPEVVRLNGAQLDVYELSGGTRPGKPEAGRIIQVDNGYGALTTVGYRSAKEDGTTKHQVPFPEIVVASVMTVGSQGLGGTLAETRYAYGGAELVYDSSLHAFTLPGYQRSVAMSTVTVHGKSEGHATITDTYPLPAFDNTSKPVRFARYLQSGRVRDVTTVTSPGVDPWALLATDLTTYARRLKATRTEWGTKLFEELAPTGTTNTTLDCVEMAFPHDFAASFLQSAGSNSAYDTCRARGFQYTRRIDAWRGTPPPSTAHVATRSEVTSVDDLGRVLNVKHANDIHRADDDLCEETLYATPTGTGMVARVLLAPMSRRVWTCDKAPFVTYASESWTYDGLAAGSVSVGRATTHRRDRRDASGTVLGTVLEFTAGYDSAGNLASVHRVRQDGAARTVKLFYDDFGMGLTELRVESPGLPTLSTTYERDPLTSETMAVTDPNQTRHDVEVDGYGRPVRDLMTIPGEPQGVLSTRAYLGFTGEDPLGRRVVEKHLSDPVKPGLEVEVAGSVQTTFLDELARPRRTESPLGSDYGTEVMISGARTYDGLGRVVFEADPYPASQNASTAYGTSYFFNQDGTPSCSIRGNGPQAYTTVPDAATERLPHCYSRTFANHQEQVSFRDADSYSTTSPHLNVVRTATMTGAGRLLSRTTTQSGTPLEHATFTFDKLGHMTGMTRFQDPVNLTGPVTWSWTYDSFGQQLTWQEPDTSVRTLNYSTWGELTEVAWTESVVSPSGPRSRVTRYDALGRVTHTEDRILGVAVPDTVYDYFHDVGTSPTPLVTPTNVLGRLARTQSSLGQVFYSYDALGRPNAYVYTDAAGTPYVERTTLRADGALDTLTRYLPDTDYAEEKVWYAYDTAQRLTYVKYEDAKNSKELYLATSINAFGQVLGAIHGGVAEFVGDYANKGRRLSRGTTVATSLGSRAHHITQRDLTGREQGRTEVINGTPNEVRTTLTYDALGRLATSKARLPNTTPLTDWSYTYDALGNLLTQTDALGTADAAMSYATGDRDRLCRVGYGNGGLGGTACNVTHDSLGNIHRQPTRTGIRRLDYFPSGNVRTVTDTNVSAHFRYGALNVLRELDLRTPDKDARRTWGFGDLLELKEQAVNGTPTQVLTRHIPGPGGVIATRRGPKEDWVFPFGELRGARYTVDAKGRFLQDVEYAPFGEAKSSGSQGYPGTRNYSSDQWNSGESLEGLGLVHLGARLYDPAIGRFLSRDPLVIPRTAATTNPYGFAMNDPVNRSDPSGLDSGCLGGECQGPGGGFPGQPGGGGGPSAINDPSLYFPNTGASGGSATPAASIRAVSSVASFTQAPTGPQTQAGGFLKVSTQLVTGIWMGSSFDFDSLAARGFTVAQVADQLSNSTEGAVQVSAMENANYDRWSSFWQGFGDSIIFWCPGCTQQMRKSWNITSGGDSYYYAVGSLTGIVGMIVAPQPTSIVGPPKADIVADFNQYMRIKGADKVNPLNCPSNCRQTAAAVDHTVAGNPTIAGWSKSGSLTVLEAEFGSAFESIAGRKAIQQQLESWGRGSRGIVVGRFKGTEGEGHAFNVINFQGRAFFFDGRTPFRMDMGWKRFDYFFLMRTN</sequence>
<dbReference type="InterPro" id="IPR022385">
    <property type="entry name" value="Rhs_assc_core"/>
</dbReference>
<evidence type="ECO:0000259" key="4">
    <source>
        <dbReference type="Pfam" id="PF25023"/>
    </source>
</evidence>
<dbReference type="RefSeq" id="WP_002633062.1">
    <property type="nucleotide sequence ID" value="NZ_CP012109.1"/>
</dbReference>
<keyword evidence="1" id="KW-0677">Repeat</keyword>
<feature type="domain" description="Teneurin-like YD-shell" evidence="4">
    <location>
        <begin position="1766"/>
        <end position="2056"/>
    </location>
</feature>
<dbReference type="InterPro" id="IPR028994">
    <property type="entry name" value="Integrin_alpha_N"/>
</dbReference>
<dbReference type="PATRIC" id="fig|1297742.4.peg.5262"/>
<keyword evidence="6" id="KW-1185">Reference proteome</keyword>
<dbReference type="NCBIfam" id="TIGR03696">
    <property type="entry name" value="Rhs_assc_core"/>
    <property type="match status" value="1"/>
</dbReference>
<dbReference type="Gene3D" id="2.180.10.10">
    <property type="entry name" value="RHS repeat-associated core"/>
    <property type="match status" value="1"/>
</dbReference>
<feature type="region of interest" description="Disordered" evidence="2">
    <location>
        <begin position="2057"/>
        <end position="2105"/>
    </location>
</feature>
<reference evidence="5 6" key="1">
    <citation type="journal article" date="2016" name="PLoS ONE">
        <title>Complete Genome Sequence and Comparative Genomics of a Novel Myxobacterium Myxococcus hansupus.</title>
        <authorList>
            <person name="Sharma G."/>
            <person name="Narwani T."/>
            <person name="Subramanian S."/>
        </authorList>
    </citation>
    <scope>NUCLEOTIDE SEQUENCE [LARGE SCALE GENOMIC DNA]</scope>
    <source>
        <strain evidence="6">mixupus</strain>
    </source>
</reference>
<dbReference type="EMBL" id="CP012109">
    <property type="protein sequence ID" value="AKQ68271.1"/>
    <property type="molecule type" value="Genomic_DNA"/>
</dbReference>
<organism evidence="5 6">
    <name type="scientific">Pseudomyxococcus hansupus</name>
    <dbReference type="NCBI Taxonomy" id="1297742"/>
    <lineage>
        <taxon>Bacteria</taxon>
        <taxon>Pseudomonadati</taxon>
        <taxon>Myxococcota</taxon>
        <taxon>Myxococcia</taxon>
        <taxon>Myxococcales</taxon>
        <taxon>Cystobacterineae</taxon>
        <taxon>Myxococcaceae</taxon>
        <taxon>Pseudomyxococcus</taxon>
    </lineage>
</organism>
<accession>A0A0H4WXY6</accession>
<dbReference type="InterPro" id="IPR056823">
    <property type="entry name" value="TEN-like_YD-shell"/>
</dbReference>